<dbReference type="CDD" id="cd17624">
    <property type="entry name" value="REC_OmpR_PmrA-like"/>
    <property type="match status" value="1"/>
</dbReference>
<dbReference type="InterPro" id="IPR036388">
    <property type="entry name" value="WH-like_DNA-bd_sf"/>
</dbReference>
<proteinExistence type="predicted"/>
<dbReference type="InterPro" id="IPR001789">
    <property type="entry name" value="Sig_transdc_resp-reg_receiver"/>
</dbReference>
<evidence type="ECO:0000256" key="2">
    <source>
        <dbReference type="ARBA" id="ARBA00022490"/>
    </source>
</evidence>
<comment type="subcellular location">
    <subcellularLocation>
        <location evidence="1">Cytoplasm</location>
    </subcellularLocation>
</comment>
<dbReference type="PROSITE" id="PS50110">
    <property type="entry name" value="RESPONSE_REGULATORY"/>
    <property type="match status" value="1"/>
</dbReference>
<dbReference type="EMBL" id="JACHXQ010000007">
    <property type="protein sequence ID" value="MBB3184632.1"/>
    <property type="molecule type" value="Genomic_DNA"/>
</dbReference>
<evidence type="ECO:0000256" key="9">
    <source>
        <dbReference type="PROSITE-ProRule" id="PRU01091"/>
    </source>
</evidence>
<keyword evidence="4" id="KW-0902">Two-component regulatory system</keyword>
<dbReference type="PANTHER" id="PTHR48111">
    <property type="entry name" value="REGULATOR OF RPOS"/>
    <property type="match status" value="1"/>
</dbReference>
<evidence type="ECO:0000259" key="10">
    <source>
        <dbReference type="PROSITE" id="PS50110"/>
    </source>
</evidence>
<feature type="DNA-binding region" description="OmpR/PhoB-type" evidence="9">
    <location>
        <begin position="124"/>
        <end position="218"/>
    </location>
</feature>
<feature type="modified residue" description="4-aspartylphosphate" evidence="8">
    <location>
        <position position="51"/>
    </location>
</feature>
<dbReference type="GO" id="GO:0000976">
    <property type="term" value="F:transcription cis-regulatory region binding"/>
    <property type="evidence" value="ECO:0007669"/>
    <property type="project" value="TreeGrafter"/>
</dbReference>
<dbReference type="GO" id="GO:0032993">
    <property type="term" value="C:protein-DNA complex"/>
    <property type="evidence" value="ECO:0007669"/>
    <property type="project" value="TreeGrafter"/>
</dbReference>
<dbReference type="GO" id="GO:0000156">
    <property type="term" value="F:phosphorelay response regulator activity"/>
    <property type="evidence" value="ECO:0007669"/>
    <property type="project" value="TreeGrafter"/>
</dbReference>
<dbReference type="Pfam" id="PF00486">
    <property type="entry name" value="Trans_reg_C"/>
    <property type="match status" value="1"/>
</dbReference>
<dbReference type="AlphaFoldDB" id="A0A7W5DKI9"/>
<name>A0A7W5DKI9_9GAMM</name>
<keyword evidence="5" id="KW-0805">Transcription regulation</keyword>
<dbReference type="CDD" id="cd00383">
    <property type="entry name" value="trans_reg_C"/>
    <property type="match status" value="1"/>
</dbReference>
<protein>
    <submittedName>
        <fullName evidence="12">DNA-binding response OmpR family regulator</fullName>
    </submittedName>
</protein>
<evidence type="ECO:0000313" key="12">
    <source>
        <dbReference type="EMBL" id="MBB3184632.1"/>
    </source>
</evidence>
<comment type="caution">
    <text evidence="12">The sequence shown here is derived from an EMBL/GenBank/DDBJ whole genome shotgun (WGS) entry which is preliminary data.</text>
</comment>
<evidence type="ECO:0000256" key="5">
    <source>
        <dbReference type="ARBA" id="ARBA00023015"/>
    </source>
</evidence>
<keyword evidence="13" id="KW-1185">Reference proteome</keyword>
<sequence length="233" mass="25564">MHVLLIEDDALVASGIQAGLAVHDFVVDHVTTMAEARAAMETVSSDVVILDRGLPDGDGMLLLEEWRRAGVDLPVLILTARDAVCDRIEGLHVGADDYLVKPFDLDELVARLQALLRRAAGRSRTLIEHGPLRLDPLAREVSVDGRPVNLSRRELVLLEAFLQAPRSVLTAGQLKDSLYGMNEEVESNALNVHIHHLRRKLGSRVIETVRGLGYRLGKPSAVEPALRHPGRQA</sequence>
<evidence type="ECO:0000256" key="3">
    <source>
        <dbReference type="ARBA" id="ARBA00022553"/>
    </source>
</evidence>
<feature type="domain" description="OmpR/PhoB-type" evidence="11">
    <location>
        <begin position="124"/>
        <end position="218"/>
    </location>
</feature>
<dbReference type="Proteomes" id="UP000563050">
    <property type="component" value="Unassembled WGS sequence"/>
</dbReference>
<dbReference type="GO" id="GO:0005829">
    <property type="term" value="C:cytosol"/>
    <property type="evidence" value="ECO:0007669"/>
    <property type="project" value="TreeGrafter"/>
</dbReference>
<dbReference type="SUPFAM" id="SSF52172">
    <property type="entry name" value="CheY-like"/>
    <property type="match status" value="1"/>
</dbReference>
<evidence type="ECO:0000256" key="4">
    <source>
        <dbReference type="ARBA" id="ARBA00023012"/>
    </source>
</evidence>
<evidence type="ECO:0000313" key="13">
    <source>
        <dbReference type="Proteomes" id="UP000563050"/>
    </source>
</evidence>
<gene>
    <name evidence="12" type="ORF">FHR95_002206</name>
</gene>
<keyword evidence="3 8" id="KW-0597">Phosphoprotein</keyword>
<dbReference type="SMART" id="SM00448">
    <property type="entry name" value="REC"/>
    <property type="match status" value="1"/>
</dbReference>
<keyword evidence="7" id="KW-0804">Transcription</keyword>
<dbReference type="Pfam" id="PF00072">
    <property type="entry name" value="Response_reg"/>
    <property type="match status" value="1"/>
</dbReference>
<organism evidence="12 13">
    <name type="scientific">Halomonas fontilapidosi</name>
    <dbReference type="NCBI Taxonomy" id="616675"/>
    <lineage>
        <taxon>Bacteria</taxon>
        <taxon>Pseudomonadati</taxon>
        <taxon>Pseudomonadota</taxon>
        <taxon>Gammaproteobacteria</taxon>
        <taxon>Oceanospirillales</taxon>
        <taxon>Halomonadaceae</taxon>
        <taxon>Halomonas</taxon>
    </lineage>
</organism>
<keyword evidence="6 9" id="KW-0238">DNA-binding</keyword>
<dbReference type="SMART" id="SM00862">
    <property type="entry name" value="Trans_reg_C"/>
    <property type="match status" value="1"/>
</dbReference>
<dbReference type="RefSeq" id="WP_183314399.1">
    <property type="nucleotide sequence ID" value="NZ_JACHXQ010000007.1"/>
</dbReference>
<dbReference type="PROSITE" id="PS51755">
    <property type="entry name" value="OMPR_PHOB"/>
    <property type="match status" value="1"/>
</dbReference>
<dbReference type="InterPro" id="IPR011006">
    <property type="entry name" value="CheY-like_superfamily"/>
</dbReference>
<evidence type="ECO:0000256" key="8">
    <source>
        <dbReference type="PROSITE-ProRule" id="PRU00169"/>
    </source>
</evidence>
<reference evidence="12 13" key="1">
    <citation type="submission" date="2020-08" db="EMBL/GenBank/DDBJ databases">
        <title>Genomic Encyclopedia of Type Strains, Phase III (KMG-III): the genomes of soil and plant-associated and newly described type strains.</title>
        <authorList>
            <person name="Whitman W."/>
        </authorList>
    </citation>
    <scope>NUCLEOTIDE SEQUENCE [LARGE SCALE GENOMIC DNA]</scope>
    <source>
        <strain evidence="12 13">CECT 7341</strain>
    </source>
</reference>
<keyword evidence="2" id="KW-0963">Cytoplasm</keyword>
<dbReference type="InterPro" id="IPR001867">
    <property type="entry name" value="OmpR/PhoB-type_DNA-bd"/>
</dbReference>
<dbReference type="Gene3D" id="6.10.250.690">
    <property type="match status" value="1"/>
</dbReference>
<dbReference type="PANTHER" id="PTHR48111:SF35">
    <property type="entry name" value="TRANSCRIPTIONAL REGULATORY PROTEIN QSEB"/>
    <property type="match status" value="1"/>
</dbReference>
<dbReference type="Gene3D" id="3.40.50.2300">
    <property type="match status" value="1"/>
</dbReference>
<dbReference type="GO" id="GO:0006355">
    <property type="term" value="P:regulation of DNA-templated transcription"/>
    <property type="evidence" value="ECO:0007669"/>
    <property type="project" value="InterPro"/>
</dbReference>
<evidence type="ECO:0000256" key="6">
    <source>
        <dbReference type="ARBA" id="ARBA00023125"/>
    </source>
</evidence>
<dbReference type="InterPro" id="IPR039420">
    <property type="entry name" value="WalR-like"/>
</dbReference>
<dbReference type="Gene3D" id="1.10.10.10">
    <property type="entry name" value="Winged helix-like DNA-binding domain superfamily/Winged helix DNA-binding domain"/>
    <property type="match status" value="1"/>
</dbReference>
<accession>A0A7W5DKI9</accession>
<evidence type="ECO:0000256" key="1">
    <source>
        <dbReference type="ARBA" id="ARBA00004496"/>
    </source>
</evidence>
<feature type="domain" description="Response regulatory" evidence="10">
    <location>
        <begin position="2"/>
        <end position="116"/>
    </location>
</feature>
<evidence type="ECO:0000256" key="7">
    <source>
        <dbReference type="ARBA" id="ARBA00023163"/>
    </source>
</evidence>
<evidence type="ECO:0000259" key="11">
    <source>
        <dbReference type="PROSITE" id="PS51755"/>
    </source>
</evidence>